<dbReference type="InterPro" id="IPR012354">
    <property type="entry name" value="Esterase_lipase"/>
</dbReference>
<dbReference type="InterPro" id="IPR029058">
    <property type="entry name" value="AB_hydrolase_fold"/>
</dbReference>
<organism evidence="3 4">
    <name type="scientific">Vagococcus acidifermentans</name>
    <dbReference type="NCBI Taxonomy" id="564710"/>
    <lineage>
        <taxon>Bacteria</taxon>
        <taxon>Bacillati</taxon>
        <taxon>Bacillota</taxon>
        <taxon>Bacilli</taxon>
        <taxon>Lactobacillales</taxon>
        <taxon>Enterococcaceae</taxon>
        <taxon>Vagococcus</taxon>
    </lineage>
</organism>
<dbReference type="Proteomes" id="UP000286773">
    <property type="component" value="Unassembled WGS sequence"/>
</dbReference>
<dbReference type="InterPro" id="IPR022742">
    <property type="entry name" value="Hydrolase_4"/>
</dbReference>
<dbReference type="OrthoDB" id="9800213at2"/>
<accession>A0A430ATL9</accession>
<evidence type="ECO:0000256" key="1">
    <source>
        <dbReference type="PIRSR" id="PIRSR017388-1"/>
    </source>
</evidence>
<evidence type="ECO:0000259" key="2">
    <source>
        <dbReference type="Pfam" id="PF12146"/>
    </source>
</evidence>
<dbReference type="Pfam" id="PF12146">
    <property type="entry name" value="Hydrolase_4"/>
    <property type="match status" value="1"/>
</dbReference>
<proteinExistence type="predicted"/>
<dbReference type="SUPFAM" id="SSF53474">
    <property type="entry name" value="alpha/beta-Hydrolases"/>
    <property type="match status" value="1"/>
</dbReference>
<evidence type="ECO:0000313" key="3">
    <source>
        <dbReference type="EMBL" id="RSU11398.1"/>
    </source>
</evidence>
<dbReference type="AlphaFoldDB" id="A0A430ATL9"/>
<name>A0A430ATL9_9ENTE</name>
<feature type="active site" description="Nucleophile" evidence="1">
    <location>
        <position position="92"/>
    </location>
</feature>
<comment type="caution">
    <text evidence="3">The sequence shown here is derived from an EMBL/GenBank/DDBJ whole genome shotgun (WGS) entry which is preliminary data.</text>
</comment>
<dbReference type="GO" id="GO:0052689">
    <property type="term" value="F:carboxylic ester hydrolase activity"/>
    <property type="evidence" value="ECO:0007669"/>
    <property type="project" value="InterPro"/>
</dbReference>
<feature type="active site" description="Charge relay system" evidence="1">
    <location>
        <position position="223"/>
    </location>
</feature>
<dbReference type="EMBL" id="NGKC01000008">
    <property type="protein sequence ID" value="RSU11398.1"/>
    <property type="molecule type" value="Genomic_DNA"/>
</dbReference>
<evidence type="ECO:0000313" key="4">
    <source>
        <dbReference type="Proteomes" id="UP000286773"/>
    </source>
</evidence>
<protein>
    <recommendedName>
        <fullName evidence="2">Serine aminopeptidase S33 domain-containing protein</fullName>
    </recommendedName>
</protein>
<keyword evidence="4" id="KW-1185">Reference proteome</keyword>
<dbReference type="RefSeq" id="WP_126813763.1">
    <property type="nucleotide sequence ID" value="NZ_NGKC01000008.1"/>
</dbReference>
<gene>
    <name evidence="3" type="ORF">CBF27_07815</name>
</gene>
<dbReference type="PIRSF" id="PIRSF017388">
    <property type="entry name" value="Esterase_lipase"/>
    <property type="match status" value="1"/>
</dbReference>
<feature type="domain" description="Serine aminopeptidase S33" evidence="2">
    <location>
        <begin position="13"/>
        <end position="225"/>
    </location>
</feature>
<dbReference type="Gene3D" id="3.40.50.1820">
    <property type="entry name" value="alpha/beta hydrolase"/>
    <property type="match status" value="1"/>
</dbReference>
<feature type="active site" description="Charge relay system" evidence="1">
    <location>
        <position position="193"/>
    </location>
</feature>
<reference evidence="3 4" key="1">
    <citation type="submission" date="2017-05" db="EMBL/GenBank/DDBJ databases">
        <title>Vagococcus spp. assemblies.</title>
        <authorList>
            <person name="Gulvik C.A."/>
        </authorList>
    </citation>
    <scope>NUCLEOTIDE SEQUENCE [LARGE SCALE GENOMIC DNA]</scope>
    <source>
        <strain evidence="3 4">LMG 24798</strain>
    </source>
</reference>
<sequence>MLPESLYFKTGGKKAVLLFHAYTGSPNDVRLLARMLERHGISVLAPLFSGHGTAEPLDILSIDPSSWWEDAERAVAFLQHEGFEQIAVFGLSMGGIFAMKTLSRFPAMVIGGGAFNSPLIPQQDTKIYPSFLEYCKLVYRRRKLPEEAVQEKIMQIKEPLKTQLGAIHDVTSQVVADFAQIHQDVFLAQSGKDEMIDALSVYRTGELLSHTNHEIFWYPEATHVITVGSNRYRFEADVLAFIEKLPWDEVKE</sequence>